<sequence length="22" mass="2290">MSSHLITEWDVGDVVGKDAGSS</sequence>
<protein>
    <submittedName>
        <fullName evidence="1">Uncharacterized protein</fullName>
    </submittedName>
</protein>
<proteinExistence type="predicted"/>
<comment type="caution">
    <text evidence="1">The sequence shown here is derived from an EMBL/GenBank/DDBJ whole genome shotgun (WGS) entry which is preliminary data.</text>
</comment>
<evidence type="ECO:0000313" key="1">
    <source>
        <dbReference type="EMBL" id="CAG7651218.1"/>
    </source>
</evidence>
<dbReference type="Proteomes" id="UP001153328">
    <property type="component" value="Unassembled WGS sequence"/>
</dbReference>
<evidence type="ECO:0000313" key="2">
    <source>
        <dbReference type="Proteomes" id="UP001153328"/>
    </source>
</evidence>
<accession>A0A9W4MDK5</accession>
<gene>
    <name evidence="1" type="ORF">SBRY_50558</name>
</gene>
<keyword evidence="2" id="KW-1185">Reference proteome</keyword>
<name>A0A9W4MDK5_9ACTN</name>
<dbReference type="EMBL" id="CAJVAX010000019">
    <property type="protein sequence ID" value="CAG7651218.1"/>
    <property type="molecule type" value="Genomic_DNA"/>
</dbReference>
<organism evidence="1 2">
    <name type="scientific">Actinacidiphila bryophytorum</name>
    <dbReference type="NCBI Taxonomy" id="1436133"/>
    <lineage>
        <taxon>Bacteria</taxon>
        <taxon>Bacillati</taxon>
        <taxon>Actinomycetota</taxon>
        <taxon>Actinomycetes</taxon>
        <taxon>Kitasatosporales</taxon>
        <taxon>Streptomycetaceae</taxon>
        <taxon>Actinacidiphila</taxon>
    </lineage>
</organism>
<reference evidence="1" key="1">
    <citation type="submission" date="2021-06" db="EMBL/GenBank/DDBJ databases">
        <authorList>
            <person name="Arsene-Ploetze F."/>
        </authorList>
    </citation>
    <scope>NUCLEOTIDE SEQUENCE</scope>
    <source>
        <strain evidence="1">SBRY1</strain>
    </source>
</reference>
<dbReference type="AlphaFoldDB" id="A0A9W4MDK5"/>